<dbReference type="STRING" id="1464122.SAMN05421737_102151"/>
<dbReference type="InterPro" id="IPR014921">
    <property type="entry name" value="EsaB"/>
</dbReference>
<comment type="similarity">
    <text evidence="1">Belongs to the EsaB family.</text>
</comment>
<proteinExistence type="inferred from homology"/>
<evidence type="ECO:0000256" key="1">
    <source>
        <dbReference type="PIRNR" id="PIRNR037793"/>
    </source>
</evidence>
<organism evidence="2 3">
    <name type="scientific">Shouchella lonarensis</name>
    <dbReference type="NCBI Taxonomy" id="1464122"/>
    <lineage>
        <taxon>Bacteria</taxon>
        <taxon>Bacillati</taxon>
        <taxon>Bacillota</taxon>
        <taxon>Bacilli</taxon>
        <taxon>Bacillales</taxon>
        <taxon>Bacillaceae</taxon>
        <taxon>Shouchella</taxon>
    </lineage>
</organism>
<dbReference type="AlphaFoldDB" id="A0A1G6GZ07"/>
<dbReference type="Pfam" id="PF08817">
    <property type="entry name" value="YukD"/>
    <property type="match status" value="1"/>
</dbReference>
<gene>
    <name evidence="2" type="ORF">SAMN05421737_102151</name>
</gene>
<name>A0A1G6GZ07_9BACI</name>
<evidence type="ECO:0000313" key="3">
    <source>
        <dbReference type="Proteomes" id="UP000242662"/>
    </source>
</evidence>
<dbReference type="PIRSF" id="PIRSF037793">
    <property type="entry name" value="DUF_ubiquitin-like_YukD"/>
    <property type="match status" value="1"/>
</dbReference>
<dbReference type="InterPro" id="IPR024962">
    <property type="entry name" value="YukD-like"/>
</dbReference>
<protein>
    <submittedName>
        <fullName evidence="2">Uncharacterized ubiquitin-like protein YukD</fullName>
    </submittedName>
</protein>
<evidence type="ECO:0000313" key="2">
    <source>
        <dbReference type="EMBL" id="SDB86915.1"/>
    </source>
</evidence>
<dbReference type="OrthoDB" id="2437963at2"/>
<dbReference type="RefSeq" id="WP_090774729.1">
    <property type="nucleotide sequence ID" value="NZ_FMYM01000002.1"/>
</dbReference>
<dbReference type="EMBL" id="FMYM01000002">
    <property type="protein sequence ID" value="SDB86915.1"/>
    <property type="molecule type" value="Genomic_DNA"/>
</dbReference>
<dbReference type="Proteomes" id="UP000242662">
    <property type="component" value="Unassembled WGS sequence"/>
</dbReference>
<dbReference type="Gene3D" id="3.10.20.90">
    <property type="entry name" value="Phosphatidylinositol 3-kinase Catalytic Subunit, Chain A, domain 1"/>
    <property type="match status" value="1"/>
</dbReference>
<reference evidence="3" key="1">
    <citation type="submission" date="2016-09" db="EMBL/GenBank/DDBJ databases">
        <authorList>
            <person name="Varghese N."/>
            <person name="Submissions S."/>
        </authorList>
    </citation>
    <scope>NUCLEOTIDE SEQUENCE [LARGE SCALE GENOMIC DNA]</scope>
    <source>
        <strain evidence="3">25nlg</strain>
    </source>
</reference>
<accession>A0A1G6GZ07</accession>
<sequence length="79" mass="9284">MYIKVTVDLRHYIEKEIDLRLSDQYTARKFIDIVWEIEKIKQPRREGDFIRIENKANMLGGDQILAAHGVTNGDRLVIL</sequence>
<keyword evidence="3" id="KW-1185">Reference proteome</keyword>